<accession>A0AAV7QR75</accession>
<keyword evidence="2" id="KW-1185">Reference proteome</keyword>
<comment type="caution">
    <text evidence="1">The sequence shown here is derived from an EMBL/GenBank/DDBJ whole genome shotgun (WGS) entry which is preliminary data.</text>
</comment>
<name>A0AAV7QR75_PLEWA</name>
<evidence type="ECO:0000313" key="2">
    <source>
        <dbReference type="Proteomes" id="UP001066276"/>
    </source>
</evidence>
<reference evidence="1" key="1">
    <citation type="journal article" date="2022" name="bioRxiv">
        <title>Sequencing and chromosome-scale assembly of the giantPleurodeles waltlgenome.</title>
        <authorList>
            <person name="Brown T."/>
            <person name="Elewa A."/>
            <person name="Iarovenko S."/>
            <person name="Subramanian E."/>
            <person name="Araus A.J."/>
            <person name="Petzold A."/>
            <person name="Susuki M."/>
            <person name="Suzuki K.-i.T."/>
            <person name="Hayashi T."/>
            <person name="Toyoda A."/>
            <person name="Oliveira C."/>
            <person name="Osipova E."/>
            <person name="Leigh N.D."/>
            <person name="Simon A."/>
            <person name="Yun M.H."/>
        </authorList>
    </citation>
    <scope>NUCLEOTIDE SEQUENCE</scope>
    <source>
        <strain evidence="1">20211129_DDA</strain>
        <tissue evidence="1">Liver</tissue>
    </source>
</reference>
<dbReference type="Proteomes" id="UP001066276">
    <property type="component" value="Chromosome 6"/>
</dbReference>
<gene>
    <name evidence="1" type="ORF">NDU88_007873</name>
</gene>
<organism evidence="1 2">
    <name type="scientific">Pleurodeles waltl</name>
    <name type="common">Iberian ribbed newt</name>
    <dbReference type="NCBI Taxonomy" id="8319"/>
    <lineage>
        <taxon>Eukaryota</taxon>
        <taxon>Metazoa</taxon>
        <taxon>Chordata</taxon>
        <taxon>Craniata</taxon>
        <taxon>Vertebrata</taxon>
        <taxon>Euteleostomi</taxon>
        <taxon>Amphibia</taxon>
        <taxon>Batrachia</taxon>
        <taxon>Caudata</taxon>
        <taxon>Salamandroidea</taxon>
        <taxon>Salamandridae</taxon>
        <taxon>Pleurodelinae</taxon>
        <taxon>Pleurodeles</taxon>
    </lineage>
</organism>
<dbReference type="EMBL" id="JANPWB010000010">
    <property type="protein sequence ID" value="KAJ1141544.1"/>
    <property type="molecule type" value="Genomic_DNA"/>
</dbReference>
<sequence>MVFCWVCEQGPSESISRSFWLGGPASFVPGPPIWSPALCFPSPRGDPEARKAHHGAAGSAGSGLPRGTLSLRNVLELDPAGVRIALCPLGGFQCWGCFTLLPGASPRHHDCKALFSSAPSGAPLGPQTGALRVYLPKAPGQGARLLRSRPPICSSALRVLALRGGQRYALLTSIRRGQPGLVFLRGPSPLWALRYLDDVSGAEDWRCAGDLATRAVQAALSPHSMLAMGL</sequence>
<evidence type="ECO:0000313" key="1">
    <source>
        <dbReference type="EMBL" id="KAJ1141544.1"/>
    </source>
</evidence>
<protein>
    <submittedName>
        <fullName evidence="1">Uncharacterized protein</fullName>
    </submittedName>
</protein>
<dbReference type="AlphaFoldDB" id="A0AAV7QR75"/>
<proteinExistence type="predicted"/>